<evidence type="ECO:0000313" key="5">
    <source>
        <dbReference type="EMBL" id="RVW98099.1"/>
    </source>
</evidence>
<evidence type="ECO:0000313" key="6">
    <source>
        <dbReference type="Proteomes" id="UP000288805"/>
    </source>
</evidence>
<evidence type="ECO:0000256" key="3">
    <source>
        <dbReference type="SAM" id="Coils"/>
    </source>
</evidence>
<sequence>MDSDSLELSLGTEKQCYIPPSITHFLNHLSRIRDVSERLAELNDYVSKLEQEMRKLDALKRNPQRCMLLLKDAVEFLKKEGEKMKRDIEFKEPKWPVLKEFLPLKRSFNEEEHRAVPMEKEYGREEENLTMNCHYEKRHKSTLAIPKVIKPPLIFCSFSSNVFGSFHSSKFLSALQIEHRRRSIHTIQGNNGETEVAKEVAEEPVLSLLLPGTQNSRPQLGNNYLLPEPYNNAADGTQTERLELGYNYPVPKTNDIGKGVAHHQPFNPQAVQQHQAIWKNNRRCWSPELHARFMAAMDFLGGPEGYIS</sequence>
<name>A0A438IN09_VITVI</name>
<gene>
    <name evidence="5" type="ORF">CK203_029010</name>
</gene>
<evidence type="ECO:0000259" key="4">
    <source>
        <dbReference type="Pfam" id="PF26575"/>
    </source>
</evidence>
<protein>
    <recommendedName>
        <fullName evidence="4">HHO5-like N-terminal domain-containing protein</fullName>
    </recommendedName>
</protein>
<feature type="coiled-coil region" evidence="3">
    <location>
        <begin position="32"/>
        <end position="62"/>
    </location>
</feature>
<feature type="domain" description="HHO5-like N-terminal" evidence="4">
    <location>
        <begin position="14"/>
        <end position="80"/>
    </location>
</feature>
<dbReference type="AlphaFoldDB" id="A0A438IN09"/>
<comment type="subcellular location">
    <subcellularLocation>
        <location evidence="1">Nucleus</location>
    </subcellularLocation>
</comment>
<comment type="caution">
    <text evidence="5">The sequence shown here is derived from an EMBL/GenBank/DDBJ whole genome shotgun (WGS) entry which is preliminary data.</text>
</comment>
<evidence type="ECO:0000256" key="1">
    <source>
        <dbReference type="ARBA" id="ARBA00004123"/>
    </source>
</evidence>
<dbReference type="PANTHER" id="PTHR31003:SF22">
    <property type="entry name" value="TRANSCRIPTION FACTOR HHO5"/>
    <property type="match status" value="1"/>
</dbReference>
<dbReference type="Pfam" id="PF26575">
    <property type="entry name" value="HHO5_N"/>
    <property type="match status" value="1"/>
</dbReference>
<dbReference type="Proteomes" id="UP000288805">
    <property type="component" value="Unassembled WGS sequence"/>
</dbReference>
<evidence type="ECO:0000256" key="2">
    <source>
        <dbReference type="ARBA" id="ARBA00023125"/>
    </source>
</evidence>
<reference evidence="5 6" key="1">
    <citation type="journal article" date="2018" name="PLoS Genet.">
        <title>Population sequencing reveals clonal diversity and ancestral inbreeding in the grapevine cultivar Chardonnay.</title>
        <authorList>
            <person name="Roach M.J."/>
            <person name="Johnson D.L."/>
            <person name="Bohlmann J."/>
            <person name="van Vuuren H.J."/>
            <person name="Jones S.J."/>
            <person name="Pretorius I.S."/>
            <person name="Schmidt S.A."/>
            <person name="Borneman A.R."/>
        </authorList>
    </citation>
    <scope>NUCLEOTIDE SEQUENCE [LARGE SCALE GENOMIC DNA]</scope>
    <source>
        <strain evidence="6">cv. Chardonnay</strain>
        <tissue evidence="5">Leaf</tissue>
    </source>
</reference>
<keyword evidence="3" id="KW-0175">Coiled coil</keyword>
<dbReference type="InterPro" id="IPR044787">
    <property type="entry name" value="HHO5-like"/>
</dbReference>
<dbReference type="GO" id="GO:0003700">
    <property type="term" value="F:DNA-binding transcription factor activity"/>
    <property type="evidence" value="ECO:0007669"/>
    <property type="project" value="InterPro"/>
</dbReference>
<dbReference type="GO" id="GO:0005634">
    <property type="term" value="C:nucleus"/>
    <property type="evidence" value="ECO:0007669"/>
    <property type="project" value="UniProtKB-SubCell"/>
</dbReference>
<dbReference type="PANTHER" id="PTHR31003">
    <property type="entry name" value="MYB FAMILY TRANSCRIPTION FACTOR"/>
    <property type="match status" value="1"/>
</dbReference>
<organism evidence="5 6">
    <name type="scientific">Vitis vinifera</name>
    <name type="common">Grape</name>
    <dbReference type="NCBI Taxonomy" id="29760"/>
    <lineage>
        <taxon>Eukaryota</taxon>
        <taxon>Viridiplantae</taxon>
        <taxon>Streptophyta</taxon>
        <taxon>Embryophyta</taxon>
        <taxon>Tracheophyta</taxon>
        <taxon>Spermatophyta</taxon>
        <taxon>Magnoliopsida</taxon>
        <taxon>eudicotyledons</taxon>
        <taxon>Gunneridae</taxon>
        <taxon>Pentapetalae</taxon>
        <taxon>rosids</taxon>
        <taxon>Vitales</taxon>
        <taxon>Vitaceae</taxon>
        <taxon>Viteae</taxon>
        <taxon>Vitis</taxon>
    </lineage>
</organism>
<accession>A0A438IN09</accession>
<dbReference type="InterPro" id="IPR058673">
    <property type="entry name" value="HHO5-like_N"/>
</dbReference>
<dbReference type="EMBL" id="QGNW01000096">
    <property type="protein sequence ID" value="RVW98099.1"/>
    <property type="molecule type" value="Genomic_DNA"/>
</dbReference>
<proteinExistence type="predicted"/>
<keyword evidence="2" id="KW-0238">DNA-binding</keyword>
<dbReference type="GO" id="GO:0003677">
    <property type="term" value="F:DNA binding"/>
    <property type="evidence" value="ECO:0007669"/>
    <property type="project" value="UniProtKB-KW"/>
</dbReference>